<accession>A0ABN4X3K4</accession>
<proteinExistence type="predicted"/>
<keyword evidence="2" id="KW-1185">Reference proteome</keyword>
<name>A0ABN4X3K4_9RHOB</name>
<evidence type="ECO:0000313" key="1">
    <source>
        <dbReference type="EMBL" id="AQS46550.1"/>
    </source>
</evidence>
<organism evidence="1 2">
    <name type="scientific">Thioclava nitratireducens</name>
    <dbReference type="NCBI Taxonomy" id="1915078"/>
    <lineage>
        <taxon>Bacteria</taxon>
        <taxon>Pseudomonadati</taxon>
        <taxon>Pseudomonadota</taxon>
        <taxon>Alphaproteobacteria</taxon>
        <taxon>Rhodobacterales</taxon>
        <taxon>Paracoccaceae</taxon>
        <taxon>Thioclava</taxon>
    </lineage>
</organism>
<dbReference type="EMBL" id="CP019437">
    <property type="protein sequence ID" value="AQS46550.1"/>
    <property type="molecule type" value="Genomic_DNA"/>
</dbReference>
<protein>
    <submittedName>
        <fullName evidence="1">Uncharacterized protein</fullName>
    </submittedName>
</protein>
<dbReference type="Proteomes" id="UP000185622">
    <property type="component" value="Chromosome"/>
</dbReference>
<dbReference type="RefSeq" id="WP_075775284.1">
    <property type="nucleotide sequence ID" value="NZ_CP019437.1"/>
</dbReference>
<sequence>MTLTVPKAGVVAGRSATPTISQPDIGGAVAGLGDTMMKVGTEIAREQRQRQYSEARIEMMKGLNDLRLEFDQVGDPDVIDREFPARAKELKAQIVGKLDPHIQEDASLLFDELEVPHSAAIGRQAIGLRRSVSMAQLARTTQTTVETAGTADPATQATYVDMLDEHLNDLVANGTITPEDAQLRRQKAMAEMRTTRATKLLSTDPQALIDGIDQGEFSGMDPSQMQGYRARASAQLAADAKAAQVEADRAQKEALSQATSFLKDGATVFGKGRAWTGADQADQLLKDPLVAATPEAREYIGAQKLFELMPEFSKLPIAEKEKALAEQRKKPISEGFEADVAEAMQKSVDADRKGFADDRFAYAAKIGLNPAPPLPDPTTASAEELSAAITKRAQYSASLTQMGYVNDFKLFSPEEAAVWKEKAGLDAPPAARAKLAMSLAGSLGNDTWRVTKEIGAGPVFGYVGGLLAHGGTESLAREIFSGQRALKDKDVQMPPVAERRQTFFKDLTGLFDDGTRAGSRDETKVRNEVLDAADALYAYRGRGDPNAMDGTVSESDYLQAVHEVMGGSGEYDSSSARGGIQEIRGHVTILPPTVSGGDVEGAIAWVHNAARTNFNEKLWRKISINGALPQVGGESLSAPGNQATWNNTYLRAVGGSTFNLMVHNPATGREEYVYGDDGKPYTFDIKPLLTETEGLR</sequence>
<gene>
    <name evidence="1" type="ORF">BMG03_01085</name>
</gene>
<reference evidence="1 2" key="1">
    <citation type="submission" date="2017-01" db="EMBL/GenBank/DDBJ databases">
        <title>The complete genome sequence of a sulfur-oxidizing marine bacterium Thioclava sp. 25B10_4T.</title>
        <authorList>
            <person name="Liu Y."/>
            <person name="Lai Q."/>
            <person name="Shao Z."/>
        </authorList>
    </citation>
    <scope>NUCLEOTIDE SEQUENCE [LARGE SCALE GENOMIC DNA]</scope>
    <source>
        <strain evidence="1 2">25B10_4</strain>
    </source>
</reference>
<evidence type="ECO:0000313" key="2">
    <source>
        <dbReference type="Proteomes" id="UP000185622"/>
    </source>
</evidence>